<reference evidence="8" key="1">
    <citation type="submission" date="2022-11" db="EMBL/GenBank/DDBJ databases">
        <authorList>
            <person name="Petersen C."/>
        </authorList>
    </citation>
    <scope>NUCLEOTIDE SEQUENCE</scope>
    <source>
        <strain evidence="8">IBT 34128</strain>
    </source>
</reference>
<dbReference type="RefSeq" id="XP_056509191.1">
    <property type="nucleotide sequence ID" value="XM_056658898.1"/>
</dbReference>
<evidence type="ECO:0000256" key="5">
    <source>
        <dbReference type="ARBA" id="ARBA00023002"/>
    </source>
</evidence>
<dbReference type="GO" id="GO:0016020">
    <property type="term" value="C:membrane"/>
    <property type="evidence" value="ECO:0007669"/>
    <property type="project" value="UniProtKB-SubCell"/>
</dbReference>
<dbReference type="EC" id="1.3.1.72" evidence="2"/>
<keyword evidence="4" id="KW-1133">Transmembrane helix</keyword>
<sequence>MDHHEAVQKIAARVADFHRRQQPFRIYHASTNSTRPANHSASTTVSTAALTRVLEVNADCQTAIVEPNVPMDALVAATLKKDLVPRVVMEFPGITVGGGFSGTSGESSSFREGFFDNTVNWIEIVLADGAVVRAYNDRVDQTLDLEDPRADLFFGAASSFGTLGVVTLLEVRLKKASPLVELQYYRTSDMPGALRIFREAAADQTTEYLDGIVYARDQIVVCVGRQVEKRPNAQVQKFTRRRDDWFYLHVNRTTKHRRDAVDYIPLTDYLFRYDRGGFWVGRYAYHYFCVPFNALTRYILNRFMHTRVMYHALHVSGFARQYIIQDVGVPVSKTTEFLDWLDNPDNFGKYPIWLCPLPAGSAGGLEGQTVDTGNGTHDKRLDRDAHDTTLMNFGIWGPSTAADATQFVTQNRRLEQKVHSLRGKKWLYAHTYYTEEEFWDIYNKPEYDALRHKYHAGHLPTLYDKVRVRETDLPGVHRGDNEGGWKGFVKRTLWDVWPFSGLYGVYHAWLGGDYLLQKETPSKDKPE</sequence>
<dbReference type="AlphaFoldDB" id="A0A9W9ESC3"/>
<dbReference type="Gene3D" id="3.30.465.10">
    <property type="match status" value="1"/>
</dbReference>
<protein>
    <recommendedName>
        <fullName evidence="2">Delta(24)-sterol reductase</fullName>
        <ecNumber evidence="2">1.3.1.72</ecNumber>
    </recommendedName>
</protein>
<dbReference type="Pfam" id="PF01565">
    <property type="entry name" value="FAD_binding_4"/>
    <property type="match status" value="1"/>
</dbReference>
<dbReference type="GeneID" id="81398067"/>
<evidence type="ECO:0000256" key="3">
    <source>
        <dbReference type="ARBA" id="ARBA00022692"/>
    </source>
</evidence>
<dbReference type="PROSITE" id="PS51387">
    <property type="entry name" value="FAD_PCMH"/>
    <property type="match status" value="1"/>
</dbReference>
<accession>A0A9W9ESC3</accession>
<comment type="subcellular location">
    <subcellularLocation>
        <location evidence="1">Membrane</location>
        <topology evidence="1">Single-pass membrane protein</topology>
    </subcellularLocation>
</comment>
<dbReference type="PANTHER" id="PTHR10801">
    <property type="entry name" value="24-DEHYDROCHOLESTEROL REDUCTASE"/>
    <property type="match status" value="1"/>
</dbReference>
<comment type="caution">
    <text evidence="8">The sequence shown here is derived from an EMBL/GenBank/DDBJ whole genome shotgun (WGS) entry which is preliminary data.</text>
</comment>
<gene>
    <name evidence="8" type="ORF">NUU61_008373</name>
</gene>
<evidence type="ECO:0000259" key="7">
    <source>
        <dbReference type="PROSITE" id="PS51387"/>
    </source>
</evidence>
<dbReference type="EMBL" id="JAPMSZ010000010">
    <property type="protein sequence ID" value="KAJ5087066.1"/>
    <property type="molecule type" value="Genomic_DNA"/>
</dbReference>
<dbReference type="InterPro" id="IPR016169">
    <property type="entry name" value="FAD-bd_PCMH_sub2"/>
</dbReference>
<dbReference type="GO" id="GO:0005737">
    <property type="term" value="C:cytoplasm"/>
    <property type="evidence" value="ECO:0007669"/>
    <property type="project" value="TreeGrafter"/>
</dbReference>
<keyword evidence="3" id="KW-0812">Transmembrane</keyword>
<keyword evidence="9" id="KW-1185">Reference proteome</keyword>
<dbReference type="Proteomes" id="UP001141434">
    <property type="component" value="Unassembled WGS sequence"/>
</dbReference>
<evidence type="ECO:0000256" key="2">
    <source>
        <dbReference type="ARBA" id="ARBA00012405"/>
    </source>
</evidence>
<dbReference type="PANTHER" id="PTHR10801:SF0">
    <property type="entry name" value="DELTA(24)-STEROL REDUCTASE"/>
    <property type="match status" value="1"/>
</dbReference>
<proteinExistence type="predicted"/>
<dbReference type="OrthoDB" id="415825at2759"/>
<keyword evidence="6" id="KW-0472">Membrane</keyword>
<dbReference type="SUPFAM" id="SSF56176">
    <property type="entry name" value="FAD-binding/transporter-associated domain-like"/>
    <property type="match status" value="1"/>
</dbReference>
<dbReference type="GO" id="GO:0050614">
    <property type="term" value="F:Delta24-sterol reductase activity"/>
    <property type="evidence" value="ECO:0007669"/>
    <property type="project" value="UniProtKB-EC"/>
</dbReference>
<dbReference type="GO" id="GO:0008202">
    <property type="term" value="P:steroid metabolic process"/>
    <property type="evidence" value="ECO:0007669"/>
    <property type="project" value="TreeGrafter"/>
</dbReference>
<evidence type="ECO:0000256" key="1">
    <source>
        <dbReference type="ARBA" id="ARBA00004167"/>
    </source>
</evidence>
<dbReference type="GO" id="GO:0071949">
    <property type="term" value="F:FAD binding"/>
    <property type="evidence" value="ECO:0007669"/>
    <property type="project" value="InterPro"/>
</dbReference>
<dbReference type="GO" id="GO:0000246">
    <property type="term" value="F:Delta24(24-1) sterol reductase activity"/>
    <property type="evidence" value="ECO:0007669"/>
    <property type="project" value="TreeGrafter"/>
</dbReference>
<dbReference type="InterPro" id="IPR006094">
    <property type="entry name" value="Oxid_FAD_bind_N"/>
</dbReference>
<dbReference type="InterPro" id="IPR036318">
    <property type="entry name" value="FAD-bd_PCMH-like_sf"/>
</dbReference>
<feature type="domain" description="FAD-binding PCMH-type" evidence="7">
    <location>
        <begin position="1"/>
        <end position="176"/>
    </location>
</feature>
<dbReference type="InterPro" id="IPR016166">
    <property type="entry name" value="FAD-bd_PCMH"/>
</dbReference>
<name>A0A9W9ESC3_9EURO</name>
<organism evidence="8 9">
    <name type="scientific">Penicillium alfredii</name>
    <dbReference type="NCBI Taxonomy" id="1506179"/>
    <lineage>
        <taxon>Eukaryota</taxon>
        <taxon>Fungi</taxon>
        <taxon>Dikarya</taxon>
        <taxon>Ascomycota</taxon>
        <taxon>Pezizomycotina</taxon>
        <taxon>Eurotiomycetes</taxon>
        <taxon>Eurotiomycetidae</taxon>
        <taxon>Eurotiales</taxon>
        <taxon>Aspergillaceae</taxon>
        <taxon>Penicillium</taxon>
    </lineage>
</organism>
<evidence type="ECO:0000256" key="6">
    <source>
        <dbReference type="ARBA" id="ARBA00023136"/>
    </source>
</evidence>
<keyword evidence="5" id="KW-0560">Oxidoreductase</keyword>
<evidence type="ECO:0000313" key="8">
    <source>
        <dbReference type="EMBL" id="KAJ5087066.1"/>
    </source>
</evidence>
<evidence type="ECO:0000256" key="4">
    <source>
        <dbReference type="ARBA" id="ARBA00022989"/>
    </source>
</evidence>
<reference evidence="8" key="2">
    <citation type="journal article" date="2023" name="IMA Fungus">
        <title>Comparative genomic study of the Penicillium genus elucidates a diverse pangenome and 15 lateral gene transfer events.</title>
        <authorList>
            <person name="Petersen C."/>
            <person name="Sorensen T."/>
            <person name="Nielsen M.R."/>
            <person name="Sondergaard T.E."/>
            <person name="Sorensen J.L."/>
            <person name="Fitzpatrick D.A."/>
            <person name="Frisvad J.C."/>
            <person name="Nielsen K.L."/>
        </authorList>
    </citation>
    <scope>NUCLEOTIDE SEQUENCE</scope>
    <source>
        <strain evidence="8">IBT 34128</strain>
    </source>
</reference>
<dbReference type="InterPro" id="IPR040165">
    <property type="entry name" value="Diminuto-like"/>
</dbReference>
<evidence type="ECO:0000313" key="9">
    <source>
        <dbReference type="Proteomes" id="UP001141434"/>
    </source>
</evidence>